<reference evidence="1 2" key="1">
    <citation type="submission" date="2007-01" db="EMBL/GenBank/DDBJ databases">
        <title>Complete sequence of Psychromonas ingrahamii 37.</title>
        <authorList>
            <consortium name="US DOE Joint Genome Institute"/>
            <person name="Copeland A."/>
            <person name="Lucas S."/>
            <person name="Lapidus A."/>
            <person name="Barry K."/>
            <person name="Detter J.C."/>
            <person name="Glavina del Rio T."/>
            <person name="Hammon N."/>
            <person name="Israni S."/>
            <person name="Dalin E."/>
            <person name="Tice H."/>
            <person name="Pitluck S."/>
            <person name="Thompson L.S."/>
            <person name="Brettin T."/>
            <person name="Bruce D."/>
            <person name="Han C."/>
            <person name="Tapia R."/>
            <person name="Schmutz J."/>
            <person name="Larimer F."/>
            <person name="Land M."/>
            <person name="Hauser L."/>
            <person name="Kyrpides N."/>
            <person name="Ivanova N."/>
            <person name="Staley J."/>
            <person name="Richardson P."/>
        </authorList>
    </citation>
    <scope>NUCLEOTIDE SEQUENCE [LARGE SCALE GENOMIC DNA]</scope>
    <source>
        <strain evidence="1 2">37</strain>
    </source>
</reference>
<dbReference type="STRING" id="357804.Ping_1898"/>
<accession>A1SW08</accession>
<dbReference type="Gene3D" id="3.40.50.300">
    <property type="entry name" value="P-loop containing nucleotide triphosphate hydrolases"/>
    <property type="match status" value="1"/>
</dbReference>
<gene>
    <name evidence="1" type="ordered locus">Ping_1898</name>
</gene>
<organism evidence="1 2">
    <name type="scientific">Psychromonas ingrahamii (strain DSM 17664 / CCUG 51855 / 37)</name>
    <dbReference type="NCBI Taxonomy" id="357804"/>
    <lineage>
        <taxon>Bacteria</taxon>
        <taxon>Pseudomonadati</taxon>
        <taxon>Pseudomonadota</taxon>
        <taxon>Gammaproteobacteria</taxon>
        <taxon>Alteromonadales</taxon>
        <taxon>Psychromonadaceae</taxon>
        <taxon>Psychromonas</taxon>
    </lineage>
</organism>
<dbReference type="OrthoDB" id="9757917at2"/>
<dbReference type="eggNOG" id="COG1131">
    <property type="taxonomic scope" value="Bacteria"/>
</dbReference>
<keyword evidence="2" id="KW-1185">Reference proteome</keyword>
<dbReference type="RefSeq" id="WP_011770233.1">
    <property type="nucleotide sequence ID" value="NC_008709.1"/>
</dbReference>
<name>A1SW08_PSYIN</name>
<dbReference type="HOGENOM" id="CLU_536081_0_0_6"/>
<dbReference type="AlphaFoldDB" id="A1SW08"/>
<evidence type="ECO:0008006" key="3">
    <source>
        <dbReference type="Google" id="ProtNLM"/>
    </source>
</evidence>
<dbReference type="Proteomes" id="UP000000639">
    <property type="component" value="Chromosome"/>
</dbReference>
<evidence type="ECO:0000313" key="2">
    <source>
        <dbReference type="Proteomes" id="UP000000639"/>
    </source>
</evidence>
<evidence type="ECO:0000313" key="1">
    <source>
        <dbReference type="EMBL" id="ABM03673.1"/>
    </source>
</evidence>
<sequence>MSFDKQHALTVLSFWQQTEFFNTLDLKKLLPEGDDGALQFTTKELQNNPSCLPWFNRDKIHLAGDKYHPDKAYSYTLYLGLFNRSEFAEQANLYFKKSAGHYLADSDNNEDWNQRRDDQGVTCCAKIKLNCNAELQLDSLEMSTAPWALGKLLKGQIDQLNKDDFDDEVKTFTEELHKIDASARHLKKEAQTNTAFTNFELFEILKLLSSWAGFEPQKTRFALIVQLKTESKGPYPAKKLPLTDHTVAQFKGFSEFVKNTHIKADKSAETEVTAGDNDIPILNSFFIDDITRAICLIKKDKLDLTSPLSKFLTVNPRYNADLLTKEGESLVKQKLAIKNTPLGRWPDNKAHTMSLMQQFSINTIEKHIGAGGLYSVNGPPGTGKTTMLRDIIADNMVKRAKVLAGLKLAKSAFSATKKINVAGEIVEVKALIPELSGYEMLVVSSNNTAVENITKELPQVKALGDDFLELGYLKPVAQKIAAQVLDKEKPKHLLALSK</sequence>
<protein>
    <recommendedName>
        <fullName evidence="3">DNA2/NAM7 helicase helicase domain-containing protein</fullName>
    </recommendedName>
</protein>
<proteinExistence type="predicted"/>
<dbReference type="EMBL" id="CP000510">
    <property type="protein sequence ID" value="ABM03673.1"/>
    <property type="molecule type" value="Genomic_DNA"/>
</dbReference>
<dbReference type="KEGG" id="pin:Ping_1898"/>
<dbReference type="InterPro" id="IPR027417">
    <property type="entry name" value="P-loop_NTPase"/>
</dbReference>
<dbReference type="SUPFAM" id="SSF52540">
    <property type="entry name" value="P-loop containing nucleoside triphosphate hydrolases"/>
    <property type="match status" value="1"/>
</dbReference>